<gene>
    <name evidence="9" type="ORF">UPYG_G00313300</name>
</gene>
<reference evidence="9 10" key="1">
    <citation type="submission" date="2024-06" db="EMBL/GenBank/DDBJ databases">
        <authorList>
            <person name="Pan Q."/>
            <person name="Wen M."/>
            <person name="Jouanno E."/>
            <person name="Zahm M."/>
            <person name="Klopp C."/>
            <person name="Cabau C."/>
            <person name="Louis A."/>
            <person name="Berthelot C."/>
            <person name="Parey E."/>
            <person name="Roest Crollius H."/>
            <person name="Montfort J."/>
            <person name="Robinson-Rechavi M."/>
            <person name="Bouchez O."/>
            <person name="Lampietro C."/>
            <person name="Lopez Roques C."/>
            <person name="Donnadieu C."/>
            <person name="Postlethwait J."/>
            <person name="Bobe J."/>
            <person name="Verreycken H."/>
            <person name="Guiguen Y."/>
        </authorList>
    </citation>
    <scope>NUCLEOTIDE SEQUENCE [LARGE SCALE GENOMIC DNA]</scope>
    <source>
        <strain evidence="9">Up_M1</strain>
        <tissue evidence="9">Testis</tissue>
    </source>
</reference>
<accession>A0ABD0VZI8</accession>
<keyword evidence="6" id="KW-1133">Transmembrane helix</keyword>
<dbReference type="PANTHER" id="PTHR21461">
    <property type="entry name" value="GLYCOSYLTRANSFERASE FAMILY 92 PROTEIN"/>
    <property type="match status" value="1"/>
</dbReference>
<evidence type="ECO:0000256" key="2">
    <source>
        <dbReference type="ARBA" id="ARBA00007647"/>
    </source>
</evidence>
<dbReference type="GO" id="GO:0016020">
    <property type="term" value="C:membrane"/>
    <property type="evidence" value="ECO:0007669"/>
    <property type="project" value="UniProtKB-SubCell"/>
</dbReference>
<comment type="subcellular location">
    <subcellularLocation>
        <location evidence="1">Membrane</location>
        <topology evidence="1">Single-pass membrane protein</topology>
    </subcellularLocation>
</comment>
<evidence type="ECO:0000256" key="1">
    <source>
        <dbReference type="ARBA" id="ARBA00004167"/>
    </source>
</evidence>
<dbReference type="Proteomes" id="UP001557470">
    <property type="component" value="Unassembled WGS sequence"/>
</dbReference>
<dbReference type="PANTHER" id="PTHR21461:SF45">
    <property type="entry name" value="GLYCOSYLTRANSFERASE FAMILY 92 PROTEIN"/>
    <property type="match status" value="1"/>
</dbReference>
<keyword evidence="4 8" id="KW-0808">Transferase</keyword>
<evidence type="ECO:0000313" key="9">
    <source>
        <dbReference type="EMBL" id="KAL0963769.1"/>
    </source>
</evidence>
<keyword evidence="5" id="KW-0812">Transmembrane</keyword>
<evidence type="ECO:0000256" key="6">
    <source>
        <dbReference type="ARBA" id="ARBA00022989"/>
    </source>
</evidence>
<evidence type="ECO:0000256" key="7">
    <source>
        <dbReference type="ARBA" id="ARBA00023136"/>
    </source>
</evidence>
<evidence type="ECO:0000256" key="4">
    <source>
        <dbReference type="ARBA" id="ARBA00022679"/>
    </source>
</evidence>
<name>A0ABD0VZI8_UMBPY</name>
<protein>
    <recommendedName>
        <fullName evidence="8">Glycosyltransferase family 92 protein</fullName>
        <ecNumber evidence="8">2.4.1.-</ecNumber>
    </recommendedName>
</protein>
<keyword evidence="7" id="KW-0472">Membrane</keyword>
<comment type="similarity">
    <text evidence="2 8">Belongs to the glycosyltransferase 92 family.</text>
</comment>
<organism evidence="9 10">
    <name type="scientific">Umbra pygmaea</name>
    <name type="common">Eastern mudminnow</name>
    <dbReference type="NCBI Taxonomy" id="75934"/>
    <lineage>
        <taxon>Eukaryota</taxon>
        <taxon>Metazoa</taxon>
        <taxon>Chordata</taxon>
        <taxon>Craniata</taxon>
        <taxon>Vertebrata</taxon>
        <taxon>Euteleostomi</taxon>
        <taxon>Actinopterygii</taxon>
        <taxon>Neopterygii</taxon>
        <taxon>Teleostei</taxon>
        <taxon>Protacanthopterygii</taxon>
        <taxon>Esociformes</taxon>
        <taxon>Umbridae</taxon>
        <taxon>Umbra</taxon>
    </lineage>
</organism>
<proteinExistence type="inferred from homology"/>
<dbReference type="InterPro" id="IPR008166">
    <property type="entry name" value="Glyco_transf_92"/>
</dbReference>
<evidence type="ECO:0000256" key="5">
    <source>
        <dbReference type="ARBA" id="ARBA00022692"/>
    </source>
</evidence>
<dbReference type="EC" id="2.4.1.-" evidence="8"/>
<sequence>MMAKRCKFKISFSLLIASALAFVVYTIITLPRSKPEVEDQPVLNISNESITPVKNTKHLMVGAYMEHRFRGRYVRIISIFRRDSVLPLYCVFSCGTHSASGLQAEVQMHSDHFGFAFVTADILCPIPADCSPVYVTLSTQADLNLIWNPTFISIQNLVNKNEEELQFNFTVCVSNLFGDYNNVLQFTQTLEMYKLLGVQRVVVYNTSSGPDLEKLLQSYRQEGFVEVVPWPINNHMNPSRGWLFSEHGGDIHYYGQLTTLNDCVYRHMYQSRYVLLNDIDEIIAPYQHQTLAQMMEVLQSQHKKADVFLIENHIFPKTQFEPSGRFNRTRWRTVPGINIMEHIYREEPDYKIYHPYKMIVQPRGVEQTSVHSVLRNFGQTVKVPPEVCHIVHVRVPLRKGLTKEELHEDKRVWNYEKELVSNVDGALERAGLLMREASQK</sequence>
<evidence type="ECO:0000313" key="10">
    <source>
        <dbReference type="Proteomes" id="UP001557470"/>
    </source>
</evidence>
<evidence type="ECO:0000256" key="8">
    <source>
        <dbReference type="RuleBase" id="RU366017"/>
    </source>
</evidence>
<dbReference type="EMBL" id="JAGEUA010000010">
    <property type="protein sequence ID" value="KAL0963769.1"/>
    <property type="molecule type" value="Genomic_DNA"/>
</dbReference>
<keyword evidence="3 8" id="KW-0328">Glycosyltransferase</keyword>
<evidence type="ECO:0000256" key="3">
    <source>
        <dbReference type="ARBA" id="ARBA00022676"/>
    </source>
</evidence>
<keyword evidence="10" id="KW-1185">Reference proteome</keyword>
<comment type="caution">
    <text evidence="9">The sequence shown here is derived from an EMBL/GenBank/DDBJ whole genome shotgun (WGS) entry which is preliminary data.</text>
</comment>
<dbReference type="Pfam" id="PF01697">
    <property type="entry name" value="Glyco_transf_92"/>
    <property type="match status" value="1"/>
</dbReference>
<dbReference type="AlphaFoldDB" id="A0ABD0VZI8"/>
<dbReference type="GO" id="GO:0016757">
    <property type="term" value="F:glycosyltransferase activity"/>
    <property type="evidence" value="ECO:0007669"/>
    <property type="project" value="UniProtKB-UniRule"/>
</dbReference>